<reference evidence="3" key="1">
    <citation type="journal article" date="2023" name="Genome Biol. Evol.">
        <title>Long-read-based Genome Assembly of Drosophila gunungcola Reveals Fewer Chemosensory Genes in Flower-breeding Species.</title>
        <authorList>
            <person name="Negi A."/>
            <person name="Liao B.Y."/>
            <person name="Yeh S.D."/>
        </authorList>
    </citation>
    <scope>NUCLEOTIDE SEQUENCE</scope>
    <source>
        <strain evidence="3">Sukarami</strain>
    </source>
</reference>
<feature type="transmembrane region" description="Helical" evidence="2">
    <location>
        <begin position="6"/>
        <end position="27"/>
    </location>
</feature>
<keyword evidence="2" id="KW-0812">Transmembrane</keyword>
<protein>
    <submittedName>
        <fullName evidence="3">Uncharacterized protein</fullName>
    </submittedName>
</protein>
<evidence type="ECO:0000256" key="2">
    <source>
        <dbReference type="SAM" id="Phobius"/>
    </source>
</evidence>
<sequence length="113" mass="12888">MYAEIWFFGFILLIVVSLVARECYLFIKLKIDEWNMRVYARLLRHEMMLRVAMEVMKVTGKVCLQACCLCARQKVPSQNTASQSGPSSRQPGRVVQSYRIDPSGVSLNTGEQP</sequence>
<dbReference type="AlphaFoldDB" id="A0A9Q0BPI4"/>
<keyword evidence="2" id="KW-0472">Membrane</keyword>
<dbReference type="EMBL" id="JAMKOV010000005">
    <property type="protein sequence ID" value="KAI8039832.1"/>
    <property type="molecule type" value="Genomic_DNA"/>
</dbReference>
<evidence type="ECO:0000256" key="1">
    <source>
        <dbReference type="SAM" id="MobiDB-lite"/>
    </source>
</evidence>
<proteinExistence type="predicted"/>
<evidence type="ECO:0000313" key="3">
    <source>
        <dbReference type="EMBL" id="KAI8039832.1"/>
    </source>
</evidence>
<comment type="caution">
    <text evidence="3">The sequence shown here is derived from an EMBL/GenBank/DDBJ whole genome shotgun (WGS) entry which is preliminary data.</text>
</comment>
<name>A0A9Q0BPI4_9MUSC</name>
<feature type="region of interest" description="Disordered" evidence="1">
    <location>
        <begin position="76"/>
        <end position="113"/>
    </location>
</feature>
<organism evidence="3 4">
    <name type="scientific">Drosophila gunungcola</name>
    <name type="common">fruit fly</name>
    <dbReference type="NCBI Taxonomy" id="103775"/>
    <lineage>
        <taxon>Eukaryota</taxon>
        <taxon>Metazoa</taxon>
        <taxon>Ecdysozoa</taxon>
        <taxon>Arthropoda</taxon>
        <taxon>Hexapoda</taxon>
        <taxon>Insecta</taxon>
        <taxon>Pterygota</taxon>
        <taxon>Neoptera</taxon>
        <taxon>Endopterygota</taxon>
        <taxon>Diptera</taxon>
        <taxon>Brachycera</taxon>
        <taxon>Muscomorpha</taxon>
        <taxon>Ephydroidea</taxon>
        <taxon>Drosophilidae</taxon>
        <taxon>Drosophila</taxon>
        <taxon>Sophophora</taxon>
    </lineage>
</organism>
<feature type="compositionally biased region" description="Polar residues" evidence="1">
    <location>
        <begin position="76"/>
        <end position="90"/>
    </location>
</feature>
<keyword evidence="4" id="KW-1185">Reference proteome</keyword>
<keyword evidence="2" id="KW-1133">Transmembrane helix</keyword>
<evidence type="ECO:0000313" key="4">
    <source>
        <dbReference type="Proteomes" id="UP001059596"/>
    </source>
</evidence>
<gene>
    <name evidence="3" type="ORF">M5D96_007256</name>
</gene>
<dbReference type="Proteomes" id="UP001059596">
    <property type="component" value="Unassembled WGS sequence"/>
</dbReference>
<accession>A0A9Q0BPI4</accession>